<dbReference type="Pfam" id="PF10173">
    <property type="entry name" value="Mit_KHE1"/>
    <property type="match status" value="1"/>
</dbReference>
<evidence type="ECO:0000313" key="3">
    <source>
        <dbReference type="Proteomes" id="UP000190831"/>
    </source>
</evidence>
<protein>
    <submittedName>
        <fullName evidence="2">LAFE_0B03730g1_1</fullName>
    </submittedName>
</protein>
<dbReference type="OMA" id="PGFYLTY"/>
<evidence type="ECO:0000313" key="2">
    <source>
        <dbReference type="EMBL" id="SCV99843.1"/>
    </source>
</evidence>
<dbReference type="EMBL" id="LT598489">
    <property type="protein sequence ID" value="SCV99843.1"/>
    <property type="molecule type" value="Genomic_DNA"/>
</dbReference>
<keyword evidence="1" id="KW-0472">Membrane</keyword>
<sequence length="311" mass="36083">MRILSYIGKRRHLSTGLQSIPNFSTSQQYVSDPVKIIIIPVTTKKLFVYYKHKSELLNDRSLVVKYETKLVEKASNLWTKLQKSPKAYNKKVVAWVTSLLDKTPWTENSLNTIPSEGYILKRVKEKEEERTLTLKEYLKRPEQLTAKPVNIYYPKEFISEGLVKAELRQLWENGQKYHRKYALMSLAAIPFTLPLVLVPIVPNVPGFYLLYRAYRNFKANRGAKHLEALIESKAYNIKFLDLPDYSNLITSTMGNHNRVSLELPEQMVLTPKLLARLMDVLEIHEIAPDLEKAIRQESKRLLPPTTEKTLK</sequence>
<name>A0A1G4M7M7_LACFM</name>
<dbReference type="PANTHER" id="PTHR28062:SF1">
    <property type="entry name" value="TRANSMEMBRANE PROTEIN"/>
    <property type="match status" value="1"/>
</dbReference>
<organism evidence="2 3">
    <name type="scientific">Lachancea fermentati</name>
    <name type="common">Zygosaccharomyces fermentati</name>
    <dbReference type="NCBI Taxonomy" id="4955"/>
    <lineage>
        <taxon>Eukaryota</taxon>
        <taxon>Fungi</taxon>
        <taxon>Dikarya</taxon>
        <taxon>Ascomycota</taxon>
        <taxon>Saccharomycotina</taxon>
        <taxon>Saccharomycetes</taxon>
        <taxon>Saccharomycetales</taxon>
        <taxon>Saccharomycetaceae</taxon>
        <taxon>Lachancea</taxon>
    </lineage>
</organism>
<accession>A0A1G4M7M7</accession>
<feature type="transmembrane region" description="Helical" evidence="1">
    <location>
        <begin position="181"/>
        <end position="201"/>
    </location>
</feature>
<keyword evidence="1" id="KW-1133">Transmembrane helix</keyword>
<keyword evidence="1" id="KW-0812">Transmembrane</keyword>
<reference evidence="3" key="1">
    <citation type="submission" date="2016-03" db="EMBL/GenBank/DDBJ databases">
        <authorList>
            <person name="Devillers H."/>
        </authorList>
    </citation>
    <scope>NUCLEOTIDE SEQUENCE [LARGE SCALE GENOMIC DNA]</scope>
</reference>
<dbReference type="OrthoDB" id="5562676at2759"/>
<dbReference type="GO" id="GO:0005743">
    <property type="term" value="C:mitochondrial inner membrane"/>
    <property type="evidence" value="ECO:0007669"/>
    <property type="project" value="TreeGrafter"/>
</dbReference>
<dbReference type="InterPro" id="IPR018786">
    <property type="entry name" value="Mit_KHE1"/>
</dbReference>
<keyword evidence="3" id="KW-1185">Reference proteome</keyword>
<dbReference type="Proteomes" id="UP000190831">
    <property type="component" value="Chromosome B"/>
</dbReference>
<evidence type="ECO:0000256" key="1">
    <source>
        <dbReference type="SAM" id="Phobius"/>
    </source>
</evidence>
<dbReference type="GO" id="GO:0006813">
    <property type="term" value="P:potassium ion transport"/>
    <property type="evidence" value="ECO:0007669"/>
    <property type="project" value="TreeGrafter"/>
</dbReference>
<dbReference type="AlphaFoldDB" id="A0A1G4M7M7"/>
<dbReference type="PANTHER" id="PTHR28062">
    <property type="entry name" value="K+-H+ EXCHANGE-LIKE PROTEIN"/>
    <property type="match status" value="1"/>
</dbReference>
<proteinExistence type="predicted"/>
<dbReference type="GO" id="GO:1902600">
    <property type="term" value="P:proton transmembrane transport"/>
    <property type="evidence" value="ECO:0007669"/>
    <property type="project" value="TreeGrafter"/>
</dbReference>
<gene>
    <name evidence="2" type="ORF">LAFE_0B03730G</name>
</gene>